<dbReference type="AlphaFoldDB" id="A0A9P4H380"/>
<reference evidence="1" key="1">
    <citation type="journal article" date="2020" name="Stud. Mycol.">
        <title>101 Dothideomycetes genomes: a test case for predicting lifestyles and emergence of pathogens.</title>
        <authorList>
            <person name="Haridas S."/>
            <person name="Albert R."/>
            <person name="Binder M."/>
            <person name="Bloem J."/>
            <person name="Labutti K."/>
            <person name="Salamov A."/>
            <person name="Andreopoulos B."/>
            <person name="Baker S."/>
            <person name="Barry K."/>
            <person name="Bills G."/>
            <person name="Bluhm B."/>
            <person name="Cannon C."/>
            <person name="Castanera R."/>
            <person name="Culley D."/>
            <person name="Daum C."/>
            <person name="Ezra D."/>
            <person name="Gonzalez J."/>
            <person name="Henrissat B."/>
            <person name="Kuo A."/>
            <person name="Liang C."/>
            <person name="Lipzen A."/>
            <person name="Lutzoni F."/>
            <person name="Magnuson J."/>
            <person name="Mondo S."/>
            <person name="Nolan M."/>
            <person name="Ohm R."/>
            <person name="Pangilinan J."/>
            <person name="Park H.-J."/>
            <person name="Ramirez L."/>
            <person name="Alfaro M."/>
            <person name="Sun H."/>
            <person name="Tritt A."/>
            <person name="Yoshinaga Y."/>
            <person name="Zwiers L.-H."/>
            <person name="Turgeon B."/>
            <person name="Goodwin S."/>
            <person name="Spatafora J."/>
            <person name="Crous P."/>
            <person name="Grigoriev I."/>
        </authorList>
    </citation>
    <scope>NUCLEOTIDE SEQUENCE</scope>
    <source>
        <strain evidence="1">CBS 110217</strain>
    </source>
</reference>
<keyword evidence="2" id="KW-1185">Reference proteome</keyword>
<evidence type="ECO:0008006" key="3">
    <source>
        <dbReference type="Google" id="ProtNLM"/>
    </source>
</evidence>
<dbReference type="OrthoDB" id="2993351at2759"/>
<proteinExistence type="predicted"/>
<organism evidence="1 2">
    <name type="scientific">Setomelanomma holmii</name>
    <dbReference type="NCBI Taxonomy" id="210430"/>
    <lineage>
        <taxon>Eukaryota</taxon>
        <taxon>Fungi</taxon>
        <taxon>Dikarya</taxon>
        <taxon>Ascomycota</taxon>
        <taxon>Pezizomycotina</taxon>
        <taxon>Dothideomycetes</taxon>
        <taxon>Pleosporomycetidae</taxon>
        <taxon>Pleosporales</taxon>
        <taxon>Pleosporineae</taxon>
        <taxon>Phaeosphaeriaceae</taxon>
        <taxon>Setomelanomma</taxon>
    </lineage>
</organism>
<evidence type="ECO:0000313" key="2">
    <source>
        <dbReference type="Proteomes" id="UP000799777"/>
    </source>
</evidence>
<comment type="caution">
    <text evidence="1">The sequence shown here is derived from an EMBL/GenBank/DDBJ whole genome shotgun (WGS) entry which is preliminary data.</text>
</comment>
<accession>A0A9P4H380</accession>
<dbReference type="EMBL" id="ML978226">
    <property type="protein sequence ID" value="KAF2027463.1"/>
    <property type="molecule type" value="Genomic_DNA"/>
</dbReference>
<name>A0A9P4H380_9PLEO</name>
<protein>
    <recommendedName>
        <fullName evidence="3">DUF3669 domain-containing protein</fullName>
    </recommendedName>
</protein>
<sequence length="146" mass="16529">MAEALALMHWGAQVDANDVEFVLAPPREVEPNLQPPLSLSTWELTACGFAILTVADDSRWTKRVSSKPAMRSGATTLSIRGQRVKTSLMRSFGKYSSRGFLVASRAILGKEKHGLWNMPERLMERIEEEGRLKMRKKMELVERSLR</sequence>
<gene>
    <name evidence="1" type="ORF">EK21DRAFT_91505</name>
</gene>
<dbReference type="Proteomes" id="UP000799777">
    <property type="component" value="Unassembled WGS sequence"/>
</dbReference>
<evidence type="ECO:0000313" key="1">
    <source>
        <dbReference type="EMBL" id="KAF2027463.1"/>
    </source>
</evidence>